<evidence type="ECO:0000313" key="3">
    <source>
        <dbReference type="Proteomes" id="UP000701853"/>
    </source>
</evidence>
<feature type="region of interest" description="Disordered" evidence="1">
    <location>
        <begin position="423"/>
        <end position="452"/>
    </location>
</feature>
<dbReference type="OrthoDB" id="778244at2759"/>
<reference evidence="2 3" key="1">
    <citation type="journal article" date="2021" name="bioRxiv">
        <title>The Gossypium anomalum genome as a resource for cotton improvement and evolutionary analysis of hybrid incompatibility.</title>
        <authorList>
            <person name="Grover C.E."/>
            <person name="Yuan D."/>
            <person name="Arick M.A."/>
            <person name="Miller E.R."/>
            <person name="Hu G."/>
            <person name="Peterson D.G."/>
            <person name="Wendel J.F."/>
            <person name="Udall J.A."/>
        </authorList>
    </citation>
    <scope>NUCLEOTIDE SEQUENCE [LARGE SCALE GENOMIC DNA]</scope>
    <source>
        <strain evidence="2">JFW-Udall</strain>
        <tissue evidence="2">Leaf</tissue>
    </source>
</reference>
<name>A0A8J5YFR6_9ROSI</name>
<dbReference type="AlphaFoldDB" id="A0A8J5YFR6"/>
<evidence type="ECO:0000256" key="1">
    <source>
        <dbReference type="SAM" id="MobiDB-lite"/>
    </source>
</evidence>
<sequence length="458" mass="50449">MASNYYKALFIQIGHLGITWVGHVYQKFEAMCLEAEEIMYQDTVKYVEDQVQTVGATVKRFYSDVMQDVMQDLLLPSSLEPVKAVAASDTAIEKNAGTFKKPQVGLKVAAVKDEGEHLIEDSEVTSDVIENAAHVPSSCQLHMVDNIFHSCPRSFMERESSYFLSREHNNRSMLVKENVENLPAAGAETISEVACMGNEVGRLSSFSGNANANIEESCQQIPTTSTRFTVGEDDCDSIEESCNEIESASESVPEILDNDLQLFESIGIKMDGRCSSSVIGSAETNDLATAGSCSNAGMISLIGCSLNSDSQEEEFPIKLILLPVQLYGIIRVVNFAGQSNNWTMDSSGSAVGRKESGTVPPLDKTGVDESCIIVNEAELHCHPHRQGKHRPYQKKIRDAISSRMRSARKMEYKQLAKWYGDVGKCDEDSKGSSMSAQTREATRRSSTQDLLDSEWELL</sequence>
<proteinExistence type="predicted"/>
<dbReference type="GO" id="GO:0005776">
    <property type="term" value="C:autophagosome"/>
    <property type="evidence" value="ECO:0007669"/>
    <property type="project" value="TreeGrafter"/>
</dbReference>
<gene>
    <name evidence="2" type="ORF">CXB51_026226</name>
</gene>
<dbReference type="PANTHER" id="PTHR34659:SF8">
    <property type="entry name" value="(RAPE) HYPOTHETICAL PROTEIN"/>
    <property type="match status" value="1"/>
</dbReference>
<dbReference type="EMBL" id="JAHUZN010000010">
    <property type="protein sequence ID" value="KAG8481442.1"/>
    <property type="molecule type" value="Genomic_DNA"/>
</dbReference>
<dbReference type="GO" id="GO:0006950">
    <property type="term" value="P:response to stress"/>
    <property type="evidence" value="ECO:0007669"/>
    <property type="project" value="TreeGrafter"/>
</dbReference>
<evidence type="ECO:0000313" key="2">
    <source>
        <dbReference type="EMBL" id="KAG8481442.1"/>
    </source>
</evidence>
<protein>
    <submittedName>
        <fullName evidence="2">Uncharacterized protein</fullName>
    </submittedName>
</protein>
<comment type="caution">
    <text evidence="2">The sequence shown here is derived from an EMBL/GenBank/DDBJ whole genome shotgun (WGS) entry which is preliminary data.</text>
</comment>
<accession>A0A8J5YFR6</accession>
<feature type="compositionally biased region" description="Polar residues" evidence="1">
    <location>
        <begin position="431"/>
        <end position="450"/>
    </location>
</feature>
<dbReference type="Proteomes" id="UP000701853">
    <property type="component" value="Chromosome 10"/>
</dbReference>
<dbReference type="InterPro" id="IPR053273">
    <property type="entry name" value="CST_Regulator"/>
</dbReference>
<keyword evidence="3" id="KW-1185">Reference proteome</keyword>
<dbReference type="GO" id="GO:0061908">
    <property type="term" value="C:phagophore"/>
    <property type="evidence" value="ECO:0007669"/>
    <property type="project" value="TreeGrafter"/>
</dbReference>
<organism evidence="2 3">
    <name type="scientific">Gossypium anomalum</name>
    <dbReference type="NCBI Taxonomy" id="47600"/>
    <lineage>
        <taxon>Eukaryota</taxon>
        <taxon>Viridiplantae</taxon>
        <taxon>Streptophyta</taxon>
        <taxon>Embryophyta</taxon>
        <taxon>Tracheophyta</taxon>
        <taxon>Spermatophyta</taxon>
        <taxon>Magnoliopsida</taxon>
        <taxon>eudicotyledons</taxon>
        <taxon>Gunneridae</taxon>
        <taxon>Pentapetalae</taxon>
        <taxon>rosids</taxon>
        <taxon>malvids</taxon>
        <taxon>Malvales</taxon>
        <taxon>Malvaceae</taxon>
        <taxon>Malvoideae</taxon>
        <taxon>Gossypium</taxon>
    </lineage>
</organism>
<dbReference type="PANTHER" id="PTHR34659">
    <property type="entry name" value="BNAA05G11610D PROTEIN"/>
    <property type="match status" value="1"/>
</dbReference>